<dbReference type="InterPro" id="IPR025870">
    <property type="entry name" value="Glyoxalase-like_dom"/>
</dbReference>
<feature type="compositionally biased region" description="Basic residues" evidence="1">
    <location>
        <begin position="169"/>
        <end position="183"/>
    </location>
</feature>
<organism evidence="3 4">
    <name type="scientific">Cylindrotheca closterium</name>
    <dbReference type="NCBI Taxonomy" id="2856"/>
    <lineage>
        <taxon>Eukaryota</taxon>
        <taxon>Sar</taxon>
        <taxon>Stramenopiles</taxon>
        <taxon>Ochrophyta</taxon>
        <taxon>Bacillariophyta</taxon>
        <taxon>Bacillariophyceae</taxon>
        <taxon>Bacillariophycidae</taxon>
        <taxon>Bacillariales</taxon>
        <taxon>Bacillariaceae</taxon>
        <taxon>Cylindrotheca</taxon>
    </lineage>
</organism>
<feature type="region of interest" description="Disordered" evidence="1">
    <location>
        <begin position="33"/>
        <end position="53"/>
    </location>
</feature>
<keyword evidence="4" id="KW-1185">Reference proteome</keyword>
<feature type="compositionally biased region" description="Basic and acidic residues" evidence="1">
    <location>
        <begin position="195"/>
        <end position="223"/>
    </location>
</feature>
<dbReference type="InterPro" id="IPR029068">
    <property type="entry name" value="Glyas_Bleomycin-R_OHBP_Dase"/>
</dbReference>
<gene>
    <name evidence="3" type="ORF">CYCCA115_LOCUS10904</name>
</gene>
<protein>
    <recommendedName>
        <fullName evidence="2">Glyoxalase-like domain-containing protein</fullName>
    </recommendedName>
</protein>
<name>A0AAD2PTZ7_9STRA</name>
<accession>A0AAD2PTZ7</accession>
<reference evidence="3" key="1">
    <citation type="submission" date="2023-08" db="EMBL/GenBank/DDBJ databases">
        <authorList>
            <person name="Audoor S."/>
            <person name="Bilcke G."/>
        </authorList>
    </citation>
    <scope>NUCLEOTIDE SEQUENCE</scope>
</reference>
<evidence type="ECO:0000259" key="2">
    <source>
        <dbReference type="Pfam" id="PF13468"/>
    </source>
</evidence>
<feature type="compositionally biased region" description="Basic residues" evidence="1">
    <location>
        <begin position="83"/>
        <end position="101"/>
    </location>
</feature>
<feature type="compositionally biased region" description="Basic and acidic residues" evidence="1">
    <location>
        <begin position="73"/>
        <end position="82"/>
    </location>
</feature>
<evidence type="ECO:0000256" key="1">
    <source>
        <dbReference type="SAM" id="MobiDB-lite"/>
    </source>
</evidence>
<sequence>MSGLSGWKSTLELEPTQNKVAALLIQKKIKRRRNLQRPVGKRGDFGKRMSSRIGDAPNLMSVVTAKSSIKQRAVKEAGERDRKNTKKKLAGRRKIVKRHPIKQRDNQWTKALTGQHVNSVSKKVAAKPTKRRSASPRKPSSIKSMSSSNSWTKPTSGHSTGDDSTINNTKKRGTKKKKKKLPKVKTIPTLASQISDEKAKEKETQSPKDEYASMDQSGHRSNDNKSYTLDQSGHSKESSLNDSQSLQNSKQILLEFELPDQQGTGLQLSVDLETVGDMSSIESWPSIESEDSYDTRMNKMMQRWMDLNGEFDAPPEEEEEEEKACEEADGLEDNVLDHIVLASPNMAEALDKFEEMSGVRPVIMGPLEGLGVQTAHVGMDKGRYIEIIAPDDENPGPLGKELKALPAGRLIPYQYAIRATEISRLIEGYVYDVLGWDPDHICMAQTLPDGTPRQWDLLTMYGHNIGGAAPIYVKYPDPSEHPTRKLDPTITFKKFTVQADQDHRVHKLITDVSGIDIEYAQTPALEFSFDTPKGGLALSANYPPGLVFPGYNAADSKKSSKGKKKSSTTTRKSVLQSIPSK</sequence>
<feature type="compositionally biased region" description="Basic residues" evidence="1">
    <location>
        <begin position="124"/>
        <end position="135"/>
    </location>
</feature>
<dbReference type="Proteomes" id="UP001295423">
    <property type="component" value="Unassembled WGS sequence"/>
</dbReference>
<feature type="region of interest" description="Disordered" evidence="1">
    <location>
        <begin position="551"/>
        <end position="581"/>
    </location>
</feature>
<dbReference type="Pfam" id="PF13468">
    <property type="entry name" value="Glyoxalase_3"/>
    <property type="match status" value="1"/>
</dbReference>
<feature type="domain" description="Glyoxalase-like" evidence="2">
    <location>
        <begin position="336"/>
        <end position="509"/>
    </location>
</feature>
<proteinExistence type="predicted"/>
<feature type="region of interest" description="Disordered" evidence="1">
    <location>
        <begin position="67"/>
        <end position="246"/>
    </location>
</feature>
<feature type="compositionally biased region" description="Low complexity" evidence="1">
    <location>
        <begin position="136"/>
        <end position="156"/>
    </location>
</feature>
<feature type="compositionally biased region" description="Polar residues" evidence="1">
    <location>
        <begin position="108"/>
        <end position="121"/>
    </location>
</feature>
<dbReference type="EMBL" id="CAKOGP040001718">
    <property type="protein sequence ID" value="CAJ1946930.1"/>
    <property type="molecule type" value="Genomic_DNA"/>
</dbReference>
<dbReference type="AlphaFoldDB" id="A0AAD2PTZ7"/>
<evidence type="ECO:0000313" key="3">
    <source>
        <dbReference type="EMBL" id="CAJ1946930.1"/>
    </source>
</evidence>
<dbReference type="Gene3D" id="3.10.180.10">
    <property type="entry name" value="2,3-Dihydroxybiphenyl 1,2-Dioxygenase, domain 1"/>
    <property type="match status" value="1"/>
</dbReference>
<comment type="caution">
    <text evidence="3">The sequence shown here is derived from an EMBL/GenBank/DDBJ whole genome shotgun (WGS) entry which is preliminary data.</text>
</comment>
<evidence type="ECO:0000313" key="4">
    <source>
        <dbReference type="Proteomes" id="UP001295423"/>
    </source>
</evidence>